<dbReference type="GO" id="GO:0016209">
    <property type="term" value="F:antioxidant activity"/>
    <property type="evidence" value="ECO:0007669"/>
    <property type="project" value="InterPro"/>
</dbReference>
<dbReference type="InterPro" id="IPR000866">
    <property type="entry name" value="AhpC/TSA"/>
</dbReference>
<dbReference type="Proteomes" id="UP001139125">
    <property type="component" value="Unassembled WGS sequence"/>
</dbReference>
<keyword evidence="1" id="KW-0676">Redox-active center</keyword>
<feature type="domain" description="Thioredoxin" evidence="2">
    <location>
        <begin position="35"/>
        <end position="175"/>
    </location>
</feature>
<evidence type="ECO:0000259" key="2">
    <source>
        <dbReference type="PROSITE" id="PS51352"/>
    </source>
</evidence>
<dbReference type="CDD" id="cd02966">
    <property type="entry name" value="TlpA_like_family"/>
    <property type="match status" value="1"/>
</dbReference>
<proteinExistence type="predicted"/>
<gene>
    <name evidence="3" type="ORF">NM125_05350</name>
</gene>
<protein>
    <submittedName>
        <fullName evidence="3">TlpA family protein disulfide reductase</fullName>
    </submittedName>
</protein>
<accession>A0A9X2L2A1</accession>
<name>A0A9X2L2A1_9BACT</name>
<dbReference type="RefSeq" id="WP_255133561.1">
    <property type="nucleotide sequence ID" value="NZ_JANDBC010000001.1"/>
</dbReference>
<reference evidence="3" key="1">
    <citation type="submission" date="2022-06" db="EMBL/GenBank/DDBJ databases">
        <title>Gracilimonas sp. CAU 1638 isolated from sea sediment.</title>
        <authorList>
            <person name="Kim W."/>
        </authorList>
    </citation>
    <scope>NUCLEOTIDE SEQUENCE</scope>
    <source>
        <strain evidence="3">CAU 1638</strain>
    </source>
</reference>
<sequence length="176" mass="19809">MKSTFLPALLIVILTILSCTDSTRQNPRDLSEANQKIDEAIWNASFQDLEGNEVTVADLKGKVVLIDFWETWCGPCLQVFPAMDSLQNEYPDDFVVVAVNLNDSDTLEDVQNFKENNDYDFKYVLDVNNVGDEVITLGIPFKVFVDPQGYLIKAELGLSGSDYQDTKEIIEQNKTS</sequence>
<dbReference type="InterPro" id="IPR017937">
    <property type="entry name" value="Thioredoxin_CS"/>
</dbReference>
<dbReference type="AlphaFoldDB" id="A0A9X2L2A1"/>
<comment type="caution">
    <text evidence="3">The sequence shown here is derived from an EMBL/GenBank/DDBJ whole genome shotgun (WGS) entry which is preliminary data.</text>
</comment>
<evidence type="ECO:0000256" key="1">
    <source>
        <dbReference type="ARBA" id="ARBA00023284"/>
    </source>
</evidence>
<dbReference type="PROSITE" id="PS00194">
    <property type="entry name" value="THIOREDOXIN_1"/>
    <property type="match status" value="1"/>
</dbReference>
<dbReference type="PANTHER" id="PTHR42852:SF17">
    <property type="entry name" value="THIOREDOXIN-LIKE PROTEIN HI_1115"/>
    <property type="match status" value="1"/>
</dbReference>
<dbReference type="GO" id="GO:0016491">
    <property type="term" value="F:oxidoreductase activity"/>
    <property type="evidence" value="ECO:0007669"/>
    <property type="project" value="InterPro"/>
</dbReference>
<evidence type="ECO:0000313" key="3">
    <source>
        <dbReference type="EMBL" id="MCP9291001.1"/>
    </source>
</evidence>
<dbReference type="SUPFAM" id="SSF52833">
    <property type="entry name" value="Thioredoxin-like"/>
    <property type="match status" value="1"/>
</dbReference>
<dbReference type="Pfam" id="PF00578">
    <property type="entry name" value="AhpC-TSA"/>
    <property type="match status" value="1"/>
</dbReference>
<dbReference type="EMBL" id="JANDBC010000001">
    <property type="protein sequence ID" value="MCP9291001.1"/>
    <property type="molecule type" value="Genomic_DNA"/>
</dbReference>
<dbReference type="InterPro" id="IPR050553">
    <property type="entry name" value="Thioredoxin_ResA/DsbE_sf"/>
</dbReference>
<keyword evidence="4" id="KW-1185">Reference proteome</keyword>
<dbReference type="PANTHER" id="PTHR42852">
    <property type="entry name" value="THIOL:DISULFIDE INTERCHANGE PROTEIN DSBE"/>
    <property type="match status" value="1"/>
</dbReference>
<dbReference type="Gene3D" id="3.40.30.10">
    <property type="entry name" value="Glutaredoxin"/>
    <property type="match status" value="1"/>
</dbReference>
<dbReference type="PROSITE" id="PS51257">
    <property type="entry name" value="PROKAR_LIPOPROTEIN"/>
    <property type="match status" value="1"/>
</dbReference>
<dbReference type="PROSITE" id="PS51352">
    <property type="entry name" value="THIOREDOXIN_2"/>
    <property type="match status" value="1"/>
</dbReference>
<dbReference type="InterPro" id="IPR036249">
    <property type="entry name" value="Thioredoxin-like_sf"/>
</dbReference>
<evidence type="ECO:0000313" key="4">
    <source>
        <dbReference type="Proteomes" id="UP001139125"/>
    </source>
</evidence>
<dbReference type="InterPro" id="IPR013766">
    <property type="entry name" value="Thioredoxin_domain"/>
</dbReference>
<organism evidence="3 4">
    <name type="scientific">Gracilimonas sediminicola</name>
    <dbReference type="NCBI Taxonomy" id="2952158"/>
    <lineage>
        <taxon>Bacteria</taxon>
        <taxon>Pseudomonadati</taxon>
        <taxon>Balneolota</taxon>
        <taxon>Balneolia</taxon>
        <taxon>Balneolales</taxon>
        <taxon>Balneolaceae</taxon>
        <taxon>Gracilimonas</taxon>
    </lineage>
</organism>